<organism evidence="1 2">
    <name type="scientific">Syntrophaceticus schinkii</name>
    <dbReference type="NCBI Taxonomy" id="499207"/>
    <lineage>
        <taxon>Bacteria</taxon>
        <taxon>Bacillati</taxon>
        <taxon>Bacillota</taxon>
        <taxon>Clostridia</taxon>
        <taxon>Thermoanaerobacterales</taxon>
        <taxon>Thermoanaerobacterales Family III. Incertae Sedis</taxon>
        <taxon>Syntrophaceticus</taxon>
    </lineage>
</organism>
<evidence type="ECO:0000313" key="1">
    <source>
        <dbReference type="EMBL" id="CEO88780.1"/>
    </source>
</evidence>
<gene>
    <name evidence="1" type="ORF">SSCH_260005</name>
</gene>
<reference evidence="2" key="1">
    <citation type="submission" date="2015-01" db="EMBL/GenBank/DDBJ databases">
        <authorList>
            <person name="Manzoor Shahid"/>
            <person name="Zubair Saima"/>
        </authorList>
    </citation>
    <scope>NUCLEOTIDE SEQUENCE [LARGE SCALE GENOMIC DNA]</scope>
    <source>
        <strain evidence="2">Sp3</strain>
    </source>
</reference>
<dbReference type="Proteomes" id="UP000046155">
    <property type="component" value="Unassembled WGS sequence"/>
</dbReference>
<dbReference type="EMBL" id="CDRZ01000179">
    <property type="protein sequence ID" value="CEO88780.1"/>
    <property type="molecule type" value="Genomic_DNA"/>
</dbReference>
<proteinExistence type="predicted"/>
<protein>
    <submittedName>
        <fullName evidence="1">Uncharacterized protein</fullName>
    </submittedName>
</protein>
<evidence type="ECO:0000313" key="2">
    <source>
        <dbReference type="Proteomes" id="UP000046155"/>
    </source>
</evidence>
<name>A0A0B7MFE6_9FIRM</name>
<sequence length="67" mass="7772">MKATRTYLFQKIRELQLQGRRIFGIHIEVFSAYRTNDADSPEYTCQAALVNALAQSIIKSFKLKQSY</sequence>
<accession>A0A0B7MFE6</accession>
<dbReference type="AlphaFoldDB" id="A0A0B7MFE6"/>
<keyword evidence="2" id="KW-1185">Reference proteome</keyword>